<reference evidence="3" key="2">
    <citation type="submission" date="2025-08" db="UniProtKB">
        <authorList>
            <consortium name="Ensembl"/>
        </authorList>
    </citation>
    <scope>IDENTIFICATION</scope>
</reference>
<organism evidence="3 4">
    <name type="scientific">Sarcophilus harrisii</name>
    <name type="common">Tasmanian devil</name>
    <name type="synonym">Sarcophilus laniarius</name>
    <dbReference type="NCBI Taxonomy" id="9305"/>
    <lineage>
        <taxon>Eukaryota</taxon>
        <taxon>Metazoa</taxon>
        <taxon>Chordata</taxon>
        <taxon>Craniata</taxon>
        <taxon>Vertebrata</taxon>
        <taxon>Euteleostomi</taxon>
        <taxon>Mammalia</taxon>
        <taxon>Metatheria</taxon>
        <taxon>Dasyuromorphia</taxon>
        <taxon>Dasyuridae</taxon>
        <taxon>Sarcophilus</taxon>
    </lineage>
</organism>
<reference evidence="3 4" key="1">
    <citation type="journal article" date="2011" name="Proc. Natl. Acad. Sci. U.S.A.">
        <title>Genetic diversity and population structure of the endangered marsupial Sarcophilus harrisii (Tasmanian devil).</title>
        <authorList>
            <person name="Miller W."/>
            <person name="Hayes V.M."/>
            <person name="Ratan A."/>
            <person name="Petersen D.C."/>
            <person name="Wittekindt N.E."/>
            <person name="Miller J."/>
            <person name="Walenz B."/>
            <person name="Knight J."/>
            <person name="Qi J."/>
            <person name="Zhao F."/>
            <person name="Wang Q."/>
            <person name="Bedoya-Reina O.C."/>
            <person name="Katiyar N."/>
            <person name="Tomsho L.P."/>
            <person name="Kasson L.M."/>
            <person name="Hardie R.A."/>
            <person name="Woodbridge P."/>
            <person name="Tindall E.A."/>
            <person name="Bertelsen M.F."/>
            <person name="Dixon D."/>
            <person name="Pyecroft S."/>
            <person name="Helgen K.M."/>
            <person name="Lesk A.M."/>
            <person name="Pringle T.H."/>
            <person name="Patterson N."/>
            <person name="Zhang Y."/>
            <person name="Kreiss A."/>
            <person name="Woods G.M."/>
            <person name="Jones M.E."/>
            <person name="Schuster S.C."/>
        </authorList>
    </citation>
    <scope>NUCLEOTIDE SEQUENCE [LARGE SCALE GENOMIC DNA]</scope>
</reference>
<dbReference type="PANTHER" id="PTHR21193">
    <property type="entry name" value="OXIDOREDUCTASE-LIKE DOMAIN-CONTAINING PROTEIN 1"/>
    <property type="match status" value="1"/>
</dbReference>
<dbReference type="InParanoid" id="A0A7N4V7A3"/>
<dbReference type="InterPro" id="IPR019180">
    <property type="entry name" value="Oxidoreductase-like_N"/>
</dbReference>
<sequence length="189" mass="20799">RAKGQRSPEGGDRAGLGLVLVTEGARGERAGPGREEQICVSPGSWVDQEPVCSCVRYLDFLGISSRYCSRTLSSSKRTFKKNETGQDCGADTPKSNMKTDALPIQKGSSPSDQASSEPFYPQPPLLSPPTNCCMSGCHNCVWIEYAEELLRHYQDGGAKALAALDEHIQDENIKTFIKMEIQLRMREKD</sequence>
<name>A0A7N4V7A3_SARHA</name>
<dbReference type="Ensembl" id="ENSSHAT00000041944.1">
    <property type="protein sequence ID" value="ENSSHAP00000044634.1"/>
    <property type="gene ID" value="ENSSHAG00000029815.1"/>
</dbReference>
<dbReference type="GO" id="GO:0005739">
    <property type="term" value="C:mitochondrion"/>
    <property type="evidence" value="ECO:0007669"/>
    <property type="project" value="TreeGrafter"/>
</dbReference>
<dbReference type="PANTHER" id="PTHR21193:SF3">
    <property type="entry name" value="OXIDOREDUCTASE-LIKE DOMAIN-CONTAINING PROTEIN 1"/>
    <property type="match status" value="1"/>
</dbReference>
<protein>
    <recommendedName>
        <fullName evidence="2">Oxidoreductase-like domain-containing protein</fullName>
    </recommendedName>
</protein>
<reference evidence="3" key="3">
    <citation type="submission" date="2025-09" db="UniProtKB">
        <authorList>
            <consortium name="Ensembl"/>
        </authorList>
    </citation>
    <scope>IDENTIFICATION</scope>
</reference>
<keyword evidence="4" id="KW-1185">Reference proteome</keyword>
<accession>A0A7N4V7A3</accession>
<evidence type="ECO:0000313" key="3">
    <source>
        <dbReference type="Ensembl" id="ENSSHAP00000044634.1"/>
    </source>
</evidence>
<proteinExistence type="predicted"/>
<dbReference type="Proteomes" id="UP000007648">
    <property type="component" value="Unassembled WGS sequence"/>
</dbReference>
<evidence type="ECO:0000256" key="1">
    <source>
        <dbReference type="SAM" id="MobiDB-lite"/>
    </source>
</evidence>
<evidence type="ECO:0000313" key="4">
    <source>
        <dbReference type="Proteomes" id="UP000007648"/>
    </source>
</evidence>
<dbReference type="Pfam" id="PF09791">
    <property type="entry name" value="Oxidored-like"/>
    <property type="match status" value="1"/>
</dbReference>
<dbReference type="InterPro" id="IPR039251">
    <property type="entry name" value="OXLD1"/>
</dbReference>
<gene>
    <name evidence="3" type="primary">OXLD1</name>
</gene>
<feature type="region of interest" description="Disordered" evidence="1">
    <location>
        <begin position="81"/>
        <end position="121"/>
    </location>
</feature>
<dbReference type="AlphaFoldDB" id="A0A7N4V7A3"/>
<feature type="compositionally biased region" description="Polar residues" evidence="1">
    <location>
        <begin position="106"/>
        <end position="116"/>
    </location>
</feature>
<evidence type="ECO:0000259" key="2">
    <source>
        <dbReference type="Pfam" id="PF09791"/>
    </source>
</evidence>
<feature type="domain" description="Oxidoreductase-like" evidence="2">
    <location>
        <begin position="122"/>
        <end position="155"/>
    </location>
</feature>
<dbReference type="FunCoup" id="A0A7N4V7A3">
    <property type="interactions" value="140"/>
</dbReference>
<dbReference type="GeneTree" id="ENSGT00390000003596"/>